<dbReference type="Proteomes" id="UP000054498">
    <property type="component" value="Unassembled WGS sequence"/>
</dbReference>
<evidence type="ECO:0000313" key="7">
    <source>
        <dbReference type="EMBL" id="KIY98944.1"/>
    </source>
</evidence>
<keyword evidence="3 6" id="KW-0812">Transmembrane</keyword>
<dbReference type="GeneID" id="25741893"/>
<feature type="transmembrane region" description="Helical" evidence="6">
    <location>
        <begin position="30"/>
        <end position="48"/>
    </location>
</feature>
<dbReference type="Pfam" id="PF03647">
    <property type="entry name" value="Tmemb_14"/>
    <property type="match status" value="1"/>
</dbReference>
<feature type="transmembrane region" description="Helical" evidence="6">
    <location>
        <begin position="88"/>
        <end position="108"/>
    </location>
</feature>
<protein>
    <submittedName>
        <fullName evidence="7">Uncharacterized protein</fullName>
    </submittedName>
</protein>
<evidence type="ECO:0000256" key="5">
    <source>
        <dbReference type="ARBA" id="ARBA00023136"/>
    </source>
</evidence>
<dbReference type="RefSeq" id="XP_013897964.1">
    <property type="nucleotide sequence ID" value="XM_014042510.1"/>
</dbReference>
<dbReference type="EMBL" id="KK102010">
    <property type="protein sequence ID" value="KIY98944.1"/>
    <property type="molecule type" value="Genomic_DNA"/>
</dbReference>
<dbReference type="KEGG" id="mng:MNEG_9018"/>
<evidence type="ECO:0000256" key="4">
    <source>
        <dbReference type="ARBA" id="ARBA00022989"/>
    </source>
</evidence>
<dbReference type="STRING" id="145388.A0A0D2M684"/>
<sequence>MYDFSFSVPWGLASIISGIVGLSRHNDQSYGIVILSGILFIGLSVRSIKRFFRGQLSPDGVIVKLAVTSGLTYWTYRRYEATKDVHPAGALAAMGAFMILFYVWNLFFGPAPLDPPPPYTAPKKRQ</sequence>
<dbReference type="GO" id="GO:0016020">
    <property type="term" value="C:membrane"/>
    <property type="evidence" value="ECO:0007669"/>
    <property type="project" value="UniProtKB-SubCell"/>
</dbReference>
<dbReference type="OrthoDB" id="5620at2759"/>
<name>A0A0D2M684_9CHLO</name>
<keyword evidence="5 6" id="KW-0472">Membrane</keyword>
<keyword evidence="4 6" id="KW-1133">Transmembrane helix</keyword>
<gene>
    <name evidence="7" type="ORF">MNEG_9018</name>
</gene>
<dbReference type="AlphaFoldDB" id="A0A0D2M684"/>
<dbReference type="InterPro" id="IPR005349">
    <property type="entry name" value="TMEM14"/>
</dbReference>
<reference evidence="7 8" key="1">
    <citation type="journal article" date="2013" name="BMC Genomics">
        <title>Reconstruction of the lipid metabolism for the microalga Monoraphidium neglectum from its genome sequence reveals characteristics suitable for biofuel production.</title>
        <authorList>
            <person name="Bogen C."/>
            <person name="Al-Dilaimi A."/>
            <person name="Albersmeier A."/>
            <person name="Wichmann J."/>
            <person name="Grundmann M."/>
            <person name="Rupp O."/>
            <person name="Lauersen K.J."/>
            <person name="Blifernez-Klassen O."/>
            <person name="Kalinowski J."/>
            <person name="Goesmann A."/>
            <person name="Mussgnug J.H."/>
            <person name="Kruse O."/>
        </authorList>
    </citation>
    <scope>NUCLEOTIDE SEQUENCE [LARGE SCALE GENOMIC DNA]</scope>
    <source>
        <strain evidence="7 8">SAG 48.87</strain>
    </source>
</reference>
<organism evidence="7 8">
    <name type="scientific">Monoraphidium neglectum</name>
    <dbReference type="NCBI Taxonomy" id="145388"/>
    <lineage>
        <taxon>Eukaryota</taxon>
        <taxon>Viridiplantae</taxon>
        <taxon>Chlorophyta</taxon>
        <taxon>core chlorophytes</taxon>
        <taxon>Chlorophyceae</taxon>
        <taxon>CS clade</taxon>
        <taxon>Sphaeropleales</taxon>
        <taxon>Selenastraceae</taxon>
        <taxon>Monoraphidium</taxon>
    </lineage>
</organism>
<evidence type="ECO:0000313" key="8">
    <source>
        <dbReference type="Proteomes" id="UP000054498"/>
    </source>
</evidence>
<comment type="subcellular location">
    <subcellularLocation>
        <location evidence="1">Membrane</location>
    </subcellularLocation>
</comment>
<proteinExistence type="inferred from homology"/>
<dbReference type="Gene3D" id="1.10.10.1740">
    <property type="entry name" value="Transmembrane protein 14-like"/>
    <property type="match status" value="1"/>
</dbReference>
<accession>A0A0D2M684</accession>
<evidence type="ECO:0000256" key="3">
    <source>
        <dbReference type="ARBA" id="ARBA00022692"/>
    </source>
</evidence>
<comment type="similarity">
    <text evidence="2">Belongs to the TMEM14 family.</text>
</comment>
<evidence type="ECO:0000256" key="1">
    <source>
        <dbReference type="ARBA" id="ARBA00004370"/>
    </source>
</evidence>
<evidence type="ECO:0000256" key="2">
    <source>
        <dbReference type="ARBA" id="ARBA00007590"/>
    </source>
</evidence>
<evidence type="ECO:0000256" key="6">
    <source>
        <dbReference type="SAM" id="Phobius"/>
    </source>
</evidence>
<keyword evidence="8" id="KW-1185">Reference proteome</keyword>
<dbReference type="InterPro" id="IPR044890">
    <property type="entry name" value="TMEM14_sf"/>
</dbReference>